<feature type="transmembrane region" description="Helical" evidence="1">
    <location>
        <begin position="21"/>
        <end position="39"/>
    </location>
</feature>
<keyword evidence="1" id="KW-0472">Membrane</keyword>
<keyword evidence="1" id="KW-1133">Transmembrane helix</keyword>
<dbReference type="OrthoDB" id="2444470at2759"/>
<evidence type="ECO:0000313" key="3">
    <source>
        <dbReference type="Proteomes" id="UP000703661"/>
    </source>
</evidence>
<sequence>MTLRGGGGPAEYRNPPTKAPLYPLPAIVATVSAWLLQYHSGLQQPQSERRGIATDFYMGTQKFSPASSVASSRTAALDVTPTPAETDVSGGSITGITIGLLAVSALAGFSAFWWRKVRHNNSLFDGCPSHDVDGPIRTVITEKIESVVRTVPQAGVPYTADSIPVQTNYCAVTPVITTASNPIHSHAAIAVNLVNTVQHPPVSNNSH</sequence>
<reference evidence="2" key="1">
    <citation type="journal article" date="2020" name="Fungal Divers.">
        <title>Resolving the Mortierellaceae phylogeny through synthesis of multi-gene phylogenetics and phylogenomics.</title>
        <authorList>
            <person name="Vandepol N."/>
            <person name="Liber J."/>
            <person name="Desiro A."/>
            <person name="Na H."/>
            <person name="Kennedy M."/>
            <person name="Barry K."/>
            <person name="Grigoriev I.V."/>
            <person name="Miller A.N."/>
            <person name="O'Donnell K."/>
            <person name="Stajich J.E."/>
            <person name="Bonito G."/>
        </authorList>
    </citation>
    <scope>NUCLEOTIDE SEQUENCE</scope>
    <source>
        <strain evidence="2">NRRL 2769</strain>
    </source>
</reference>
<accession>A0A9P6T2A8</accession>
<keyword evidence="3" id="KW-1185">Reference proteome</keyword>
<organism evidence="2 3">
    <name type="scientific">Entomortierella chlamydospora</name>
    <dbReference type="NCBI Taxonomy" id="101097"/>
    <lineage>
        <taxon>Eukaryota</taxon>
        <taxon>Fungi</taxon>
        <taxon>Fungi incertae sedis</taxon>
        <taxon>Mucoromycota</taxon>
        <taxon>Mortierellomycotina</taxon>
        <taxon>Mortierellomycetes</taxon>
        <taxon>Mortierellales</taxon>
        <taxon>Mortierellaceae</taxon>
        <taxon>Entomortierella</taxon>
    </lineage>
</organism>
<keyword evidence="1" id="KW-0812">Transmembrane</keyword>
<proteinExistence type="predicted"/>
<dbReference type="Proteomes" id="UP000703661">
    <property type="component" value="Unassembled WGS sequence"/>
</dbReference>
<comment type="caution">
    <text evidence="2">The sequence shown here is derived from an EMBL/GenBank/DDBJ whole genome shotgun (WGS) entry which is preliminary data.</text>
</comment>
<name>A0A9P6T2A8_9FUNG</name>
<evidence type="ECO:0000256" key="1">
    <source>
        <dbReference type="SAM" id="Phobius"/>
    </source>
</evidence>
<gene>
    <name evidence="2" type="ORF">BGZ80_005411</name>
</gene>
<feature type="transmembrane region" description="Helical" evidence="1">
    <location>
        <begin position="93"/>
        <end position="114"/>
    </location>
</feature>
<evidence type="ECO:0000313" key="2">
    <source>
        <dbReference type="EMBL" id="KAG0019683.1"/>
    </source>
</evidence>
<dbReference type="AlphaFoldDB" id="A0A9P6T2A8"/>
<protein>
    <submittedName>
        <fullName evidence="2">Uncharacterized protein</fullName>
    </submittedName>
</protein>
<dbReference type="EMBL" id="JAAAID010000267">
    <property type="protein sequence ID" value="KAG0019683.1"/>
    <property type="molecule type" value="Genomic_DNA"/>
</dbReference>